<reference evidence="1 2" key="1">
    <citation type="submission" date="2017-08" db="EMBL/GenBank/DDBJ databases">
        <title>Genomic and metabolic characterisation of spoilage-associated Pseudomonas species.</title>
        <authorList>
            <person name="Stanborough T."/>
            <person name="Fegan N."/>
            <person name="Powell S.M."/>
            <person name="Singh T."/>
            <person name="Tamplin M.L."/>
            <person name="Chandry P.S."/>
        </authorList>
    </citation>
    <scope>NUCLEOTIDE SEQUENCE [LARGE SCALE GENOMIC DNA]</scope>
    <source>
        <strain evidence="1 2">L1802</strain>
    </source>
</reference>
<dbReference type="EMBL" id="NQKI01000068">
    <property type="protein sequence ID" value="OZY57307.1"/>
    <property type="molecule type" value="Genomic_DNA"/>
</dbReference>
<comment type="caution">
    <text evidence="1">The sequence shown here is derived from an EMBL/GenBank/DDBJ whole genome shotgun (WGS) entry which is preliminary data.</text>
</comment>
<gene>
    <name evidence="1" type="ORF">CJF39_22225</name>
</gene>
<protein>
    <submittedName>
        <fullName evidence="1">Uncharacterized protein</fullName>
    </submittedName>
</protein>
<proteinExistence type="predicted"/>
<evidence type="ECO:0000313" key="1">
    <source>
        <dbReference type="EMBL" id="OZY57307.1"/>
    </source>
</evidence>
<sequence>MLIEQEVVRRGLLLMKLTHPAEAALTSALLETLDYEKSVLRDPNQLRVMIFTLGKKLSTQGKKGLISWNAWLLQFVKDGALSEEQAADFKRQAEDIRR</sequence>
<accession>A0A266N5P9</accession>
<evidence type="ECO:0000313" key="2">
    <source>
        <dbReference type="Proteomes" id="UP000215788"/>
    </source>
</evidence>
<organism evidence="1 2">
    <name type="scientific">Pseudomonas lundensis</name>
    <dbReference type="NCBI Taxonomy" id="86185"/>
    <lineage>
        <taxon>Bacteria</taxon>
        <taxon>Pseudomonadati</taxon>
        <taxon>Pseudomonadota</taxon>
        <taxon>Gammaproteobacteria</taxon>
        <taxon>Pseudomonadales</taxon>
        <taxon>Pseudomonadaceae</taxon>
        <taxon>Pseudomonas</taxon>
    </lineage>
</organism>
<dbReference type="AlphaFoldDB" id="A0A266N5P9"/>
<name>A0A266N5P9_9PSED</name>
<dbReference type="Proteomes" id="UP000215788">
    <property type="component" value="Unassembled WGS sequence"/>
</dbReference>
<dbReference type="RefSeq" id="WP_094995326.1">
    <property type="nucleotide sequence ID" value="NZ_NQKI01000068.1"/>
</dbReference>